<dbReference type="InterPro" id="IPR011009">
    <property type="entry name" value="Kinase-like_dom_sf"/>
</dbReference>
<keyword evidence="3" id="KW-0808">Transferase</keyword>
<proteinExistence type="predicted"/>
<gene>
    <name evidence="10" type="ORF">F1728_19760</name>
</gene>
<evidence type="ECO:0000256" key="1">
    <source>
        <dbReference type="ARBA" id="ARBA00012513"/>
    </source>
</evidence>
<dbReference type="SMART" id="SM00220">
    <property type="entry name" value="S_TKc"/>
    <property type="match status" value="1"/>
</dbReference>
<keyword evidence="4 7" id="KW-0547">Nucleotide-binding</keyword>
<evidence type="ECO:0000256" key="4">
    <source>
        <dbReference type="ARBA" id="ARBA00022741"/>
    </source>
</evidence>
<dbReference type="PANTHER" id="PTHR43289">
    <property type="entry name" value="MITOGEN-ACTIVATED PROTEIN KINASE KINASE KINASE 20-RELATED"/>
    <property type="match status" value="1"/>
</dbReference>
<dbReference type="Pfam" id="PF00069">
    <property type="entry name" value="Pkinase"/>
    <property type="match status" value="1"/>
</dbReference>
<feature type="binding site" evidence="7">
    <location>
        <position position="153"/>
    </location>
    <ligand>
        <name>ATP</name>
        <dbReference type="ChEBI" id="CHEBI:30616"/>
    </ligand>
</feature>
<keyword evidence="2" id="KW-0723">Serine/threonine-protein kinase</keyword>
<evidence type="ECO:0000256" key="6">
    <source>
        <dbReference type="ARBA" id="ARBA00022840"/>
    </source>
</evidence>
<dbReference type="Gene3D" id="1.10.510.10">
    <property type="entry name" value="Transferase(Phosphotransferase) domain 1"/>
    <property type="match status" value="1"/>
</dbReference>
<keyword evidence="11" id="KW-1185">Reference proteome</keyword>
<dbReference type="SUPFAM" id="SSF69322">
    <property type="entry name" value="Tricorn protease domain 2"/>
    <property type="match status" value="1"/>
</dbReference>
<dbReference type="GO" id="GO:0005524">
    <property type="term" value="F:ATP binding"/>
    <property type="evidence" value="ECO:0007669"/>
    <property type="project" value="UniProtKB-UniRule"/>
</dbReference>
<dbReference type="PROSITE" id="PS00108">
    <property type="entry name" value="PROTEIN_KINASE_ST"/>
    <property type="match status" value="1"/>
</dbReference>
<dbReference type="SUPFAM" id="SSF50978">
    <property type="entry name" value="WD40 repeat-like"/>
    <property type="match status" value="1"/>
</dbReference>
<feature type="transmembrane region" description="Helical" evidence="8">
    <location>
        <begin position="414"/>
        <end position="432"/>
    </location>
</feature>
<dbReference type="RefSeq" id="WP_155365522.1">
    <property type="nucleotide sequence ID" value="NZ_CP043930.1"/>
</dbReference>
<evidence type="ECO:0000259" key="9">
    <source>
        <dbReference type="PROSITE" id="PS50011"/>
    </source>
</evidence>
<evidence type="ECO:0000256" key="2">
    <source>
        <dbReference type="ARBA" id="ARBA00022527"/>
    </source>
</evidence>
<protein>
    <recommendedName>
        <fullName evidence="1">non-specific serine/threonine protein kinase</fullName>
        <ecNumber evidence="1">2.7.11.1</ecNumber>
    </recommendedName>
</protein>
<keyword evidence="5 10" id="KW-0418">Kinase</keyword>
<dbReference type="EC" id="2.7.11.1" evidence="1"/>
<keyword evidence="8" id="KW-0812">Transmembrane</keyword>
<dbReference type="PROSITE" id="PS00107">
    <property type="entry name" value="PROTEIN_KINASE_ATP"/>
    <property type="match status" value="1"/>
</dbReference>
<organism evidence="10 11">
    <name type="scientific">Gimesia benthica</name>
    <dbReference type="NCBI Taxonomy" id="2608982"/>
    <lineage>
        <taxon>Bacteria</taxon>
        <taxon>Pseudomonadati</taxon>
        <taxon>Planctomycetota</taxon>
        <taxon>Planctomycetia</taxon>
        <taxon>Planctomycetales</taxon>
        <taxon>Planctomycetaceae</taxon>
        <taxon>Gimesia</taxon>
    </lineage>
</organism>
<evidence type="ECO:0000256" key="8">
    <source>
        <dbReference type="SAM" id="Phobius"/>
    </source>
</evidence>
<dbReference type="Gene3D" id="2.130.10.10">
    <property type="entry name" value="YVTN repeat-like/Quinoprotein amine dehydrogenase"/>
    <property type="match status" value="3"/>
</dbReference>
<dbReference type="Gene3D" id="3.30.200.20">
    <property type="entry name" value="Phosphorylase Kinase, domain 1"/>
    <property type="match status" value="1"/>
</dbReference>
<evidence type="ECO:0000256" key="5">
    <source>
        <dbReference type="ARBA" id="ARBA00022777"/>
    </source>
</evidence>
<dbReference type="PROSITE" id="PS50011">
    <property type="entry name" value="PROTEIN_KINASE_DOM"/>
    <property type="match status" value="1"/>
</dbReference>
<keyword evidence="6 7" id="KW-0067">ATP-binding</keyword>
<dbReference type="SUPFAM" id="SSF56112">
    <property type="entry name" value="Protein kinase-like (PK-like)"/>
    <property type="match status" value="1"/>
</dbReference>
<dbReference type="InterPro" id="IPR001680">
    <property type="entry name" value="WD40_rpt"/>
</dbReference>
<keyword evidence="8" id="KW-0472">Membrane</keyword>
<dbReference type="Proteomes" id="UP000427281">
    <property type="component" value="Chromosome"/>
</dbReference>
<dbReference type="EMBL" id="CP043930">
    <property type="protein sequence ID" value="QGQ24783.1"/>
    <property type="molecule type" value="Genomic_DNA"/>
</dbReference>
<evidence type="ECO:0000313" key="10">
    <source>
        <dbReference type="EMBL" id="QGQ24783.1"/>
    </source>
</evidence>
<feature type="domain" description="Protein kinase" evidence="9">
    <location>
        <begin position="124"/>
        <end position="383"/>
    </location>
</feature>
<accession>A0A6I6AEB1</accession>
<dbReference type="InterPro" id="IPR008271">
    <property type="entry name" value="Ser/Thr_kinase_AS"/>
</dbReference>
<dbReference type="SMART" id="SM00320">
    <property type="entry name" value="WD40"/>
    <property type="match status" value="7"/>
</dbReference>
<dbReference type="InterPro" id="IPR000719">
    <property type="entry name" value="Prot_kinase_dom"/>
</dbReference>
<dbReference type="InterPro" id="IPR015943">
    <property type="entry name" value="WD40/YVTN_repeat-like_dom_sf"/>
</dbReference>
<dbReference type="PANTHER" id="PTHR43289:SF6">
    <property type="entry name" value="SERINE_THREONINE-PROTEIN KINASE NEKL-3"/>
    <property type="match status" value="1"/>
</dbReference>
<dbReference type="FunFam" id="1.10.510.10:FF:000021">
    <property type="entry name" value="Serine/threonine protein kinase"/>
    <property type="match status" value="1"/>
</dbReference>
<dbReference type="InterPro" id="IPR017441">
    <property type="entry name" value="Protein_kinase_ATP_BS"/>
</dbReference>
<keyword evidence="8" id="KW-1133">Transmembrane helix</keyword>
<evidence type="ECO:0000256" key="3">
    <source>
        <dbReference type="ARBA" id="ARBA00022679"/>
    </source>
</evidence>
<evidence type="ECO:0000313" key="11">
    <source>
        <dbReference type="Proteomes" id="UP000427281"/>
    </source>
</evidence>
<dbReference type="GO" id="GO:0004674">
    <property type="term" value="F:protein serine/threonine kinase activity"/>
    <property type="evidence" value="ECO:0007669"/>
    <property type="project" value="UniProtKB-KW"/>
</dbReference>
<sequence length="1315" mass="146898">MTDSTKTFDYSVWQRIDKLCDQYEQSKRSGKDPQISDYLKQTDSTEERQVLLRELLVFEREIKVHDENSIADLKQDYLKLFPDDSALIKDVFETSNRNSLENSEPKQQQSKQGLLSAGQTIGNYELLEVLGQGGMGVVYKARHQLLKRDVALKVTRSGNLASQEEIERFLLEAHTAGKINHSGVVTVHEVGVVSDQYFIAMSLVDGQSLADIVHEGPLENRRVVDICVEIADAICAIHENGIIHRDLKPANVLIDQEGHAHITDFGLARLVKNDSNITATGQILGTPSFMAPEQASGRTHDIDERTDVYAMGAVLYCLLTGRPPFQAVTLPETLRLVLENPPIRPNLLNPQVDRDLETICLKCLEKNPDQRYQTAAYLLSDLRACSEGRPISARPLSATVKTWRWIKRKPVQSALIASLLLLILSVVTVISFRNRILITTKLQKNAEELAQSNKRLAGTRKFYGDVQKIQNEMATRKPGWTWRCRDSIESLDVIEDADQSGYLLRTAALAASAAFDFKPLRSFPVPGNRVPGENKAAGCVSFSPDGSLLAFGELINGLGPSIAIYSCEDFDQPPRILEWSTMLSSLMKVLQSEKKRSDGFRSLSFSPDNHYLAAGTRFGKVIVFDLTQSNKKPLELQVRDGVEITRVDFSNDGQHLYAVGNHKIIKEWECFEEKSFQEMDVIDMSVNPSQDMIVWHQHGEFHLRTQLSGKEIYYHPEADIRQRLPNTTFLSLSPDGKRLAVAASDHFVYETRSGRQMGRLTKTNSERHSRLKGSPEFSPDGFYLAQALEDQIVFWESDSGALIQKLPIPNALISFDPLGRYFVASDDSQVRVYELNRYQRVLVHQISDGESPAIAMGANSTLGIGRSVFHHHNWATFVEESTSEHGAIRDEYAVNIQSRYTPWVAMSPDGRHSVMSTSCLGAIVSQKNGKGWKRTFLPHLLGPAIQFEASPDQTASSSPDGTLPQNVLTAINVNQQSTKASKTEFELPVNQIGSGVKSVFPVIEVVLSNDESRGGKLDFRNPHFGAIEDSLIAGRFLSSKFPNLLCFNMKKRDDLHAIGEISLSGLTQQASPHTKVRSLSLVKSATDEIRHWDETQLGPFSYSPDSQVLWGIVNEENLWSWDSETLKVRTKWPSLMQHTVLLDIDAGKKWVATCSRNGSVQFSDVATGQYSPDLASALRPGKAIRNVNLSSDETWCLTSGDAGILERISVEYGNVLQVIHQQDDPYTAQCLSVDDRLIVTGDQSGVCRIWILHEGKYQPLVELPKFRAPVADLCLTPSGSQLAITVMNQSCIYLLDINHVIENFQAMRLLKHEQK</sequence>
<dbReference type="InterPro" id="IPR036322">
    <property type="entry name" value="WD40_repeat_dom_sf"/>
</dbReference>
<evidence type="ECO:0000256" key="7">
    <source>
        <dbReference type="PROSITE-ProRule" id="PRU10141"/>
    </source>
</evidence>
<dbReference type="CDD" id="cd14014">
    <property type="entry name" value="STKc_PknB_like"/>
    <property type="match status" value="1"/>
</dbReference>
<dbReference type="KEGG" id="gim:F1728_19760"/>
<reference evidence="10 11" key="1">
    <citation type="submission" date="2019-09" db="EMBL/GenBank/DDBJ databases">
        <title>Gimesia benthica sp. nov., a novel bacterium isolated from deep-sea water of the Northwest Indian Ocean.</title>
        <authorList>
            <person name="Dai X."/>
        </authorList>
    </citation>
    <scope>NUCLEOTIDE SEQUENCE [LARGE SCALE GENOMIC DNA]</scope>
    <source>
        <strain evidence="10 11">E7</strain>
    </source>
</reference>
<name>A0A6I6AEB1_9PLAN</name>